<dbReference type="GO" id="GO:0009279">
    <property type="term" value="C:cell outer membrane"/>
    <property type="evidence" value="ECO:0007669"/>
    <property type="project" value="UniProtKB-SubCell"/>
</dbReference>
<dbReference type="CDD" id="cd01347">
    <property type="entry name" value="ligand_gated_channel"/>
    <property type="match status" value="1"/>
</dbReference>
<dbReference type="InterPro" id="IPR012910">
    <property type="entry name" value="Plug_dom"/>
</dbReference>
<keyword evidence="13 14" id="KW-0998">Cell outer membrane</keyword>
<dbReference type="EMBL" id="SHKP01000004">
    <property type="protein sequence ID" value="RZU02346.1"/>
    <property type="molecule type" value="Genomic_DNA"/>
</dbReference>
<name>A0A4V6MEQ9_9BURK</name>
<evidence type="ECO:0000256" key="10">
    <source>
        <dbReference type="ARBA" id="ARBA00023077"/>
    </source>
</evidence>
<dbReference type="AlphaFoldDB" id="A0A4V6MEQ9"/>
<keyword evidence="8" id="KW-0408">Iron</keyword>
<dbReference type="GO" id="GO:0015344">
    <property type="term" value="F:siderophore uptake transmembrane transporter activity"/>
    <property type="evidence" value="ECO:0007669"/>
    <property type="project" value="TreeGrafter"/>
</dbReference>
<dbReference type="Pfam" id="PF07715">
    <property type="entry name" value="Plug"/>
    <property type="match status" value="1"/>
</dbReference>
<evidence type="ECO:0000313" key="20">
    <source>
        <dbReference type="EMBL" id="RZU02346.1"/>
    </source>
</evidence>
<dbReference type="Proteomes" id="UP000293671">
    <property type="component" value="Unassembled WGS sequence"/>
</dbReference>
<evidence type="ECO:0000256" key="7">
    <source>
        <dbReference type="ARBA" id="ARBA00022729"/>
    </source>
</evidence>
<dbReference type="RefSeq" id="WP_130430115.1">
    <property type="nucleotide sequence ID" value="NZ_SHKP01000004.1"/>
</dbReference>
<feature type="signal peptide" evidence="17">
    <location>
        <begin position="1"/>
        <end position="36"/>
    </location>
</feature>
<feature type="domain" description="TonB-dependent receptor-like beta-barrel" evidence="18">
    <location>
        <begin position="264"/>
        <end position="698"/>
    </location>
</feature>
<dbReference type="NCBIfam" id="TIGR01783">
    <property type="entry name" value="TonB-siderophor"/>
    <property type="match status" value="1"/>
</dbReference>
<evidence type="ECO:0000256" key="17">
    <source>
        <dbReference type="SAM" id="SignalP"/>
    </source>
</evidence>
<feature type="domain" description="TonB-dependent receptor plug" evidence="19">
    <location>
        <begin position="89"/>
        <end position="190"/>
    </location>
</feature>
<proteinExistence type="inferred from homology"/>
<gene>
    <name evidence="20" type="ORF">EV670_0369</name>
</gene>
<comment type="caution">
    <text evidence="20">The sequence shown here is derived from an EMBL/GenBank/DDBJ whole genome shotgun (WGS) entry which is preliminary data.</text>
</comment>
<dbReference type="GO" id="GO:0038023">
    <property type="term" value="F:signaling receptor activity"/>
    <property type="evidence" value="ECO:0007669"/>
    <property type="project" value="InterPro"/>
</dbReference>
<dbReference type="InterPro" id="IPR010105">
    <property type="entry name" value="TonB_sidphr_rcpt"/>
</dbReference>
<evidence type="ECO:0000256" key="3">
    <source>
        <dbReference type="ARBA" id="ARBA00022448"/>
    </source>
</evidence>
<keyword evidence="6 14" id="KW-0812">Transmembrane</keyword>
<evidence type="ECO:0000256" key="5">
    <source>
        <dbReference type="ARBA" id="ARBA00022496"/>
    </source>
</evidence>
<evidence type="ECO:0000256" key="4">
    <source>
        <dbReference type="ARBA" id="ARBA00022452"/>
    </source>
</evidence>
<keyword evidence="9" id="KW-0406">Ion transport</keyword>
<protein>
    <submittedName>
        <fullName evidence="20">Iron complex outermembrane receptor protein</fullName>
    </submittedName>
</protein>
<dbReference type="Gene3D" id="2.40.170.20">
    <property type="entry name" value="TonB-dependent receptor, beta-barrel domain"/>
    <property type="match status" value="1"/>
</dbReference>
<evidence type="ECO:0000256" key="15">
    <source>
        <dbReference type="RuleBase" id="RU003357"/>
    </source>
</evidence>
<dbReference type="GO" id="GO:0015891">
    <property type="term" value="P:siderophore transport"/>
    <property type="evidence" value="ECO:0007669"/>
    <property type="project" value="InterPro"/>
</dbReference>
<keyword evidence="5" id="KW-0410">Iron transport</keyword>
<keyword evidence="3 14" id="KW-0813">Transport</keyword>
<evidence type="ECO:0000259" key="19">
    <source>
        <dbReference type="Pfam" id="PF07715"/>
    </source>
</evidence>
<dbReference type="Gene3D" id="2.170.130.10">
    <property type="entry name" value="TonB-dependent receptor, plug domain"/>
    <property type="match status" value="1"/>
</dbReference>
<feature type="region of interest" description="Disordered" evidence="16">
    <location>
        <begin position="62"/>
        <end position="89"/>
    </location>
</feature>
<evidence type="ECO:0000256" key="13">
    <source>
        <dbReference type="ARBA" id="ARBA00023237"/>
    </source>
</evidence>
<evidence type="ECO:0000256" key="16">
    <source>
        <dbReference type="SAM" id="MobiDB-lite"/>
    </source>
</evidence>
<evidence type="ECO:0000259" key="18">
    <source>
        <dbReference type="Pfam" id="PF00593"/>
    </source>
</evidence>
<dbReference type="PROSITE" id="PS52016">
    <property type="entry name" value="TONB_DEPENDENT_REC_3"/>
    <property type="match status" value="1"/>
</dbReference>
<dbReference type="PANTHER" id="PTHR32552">
    <property type="entry name" value="FERRICHROME IRON RECEPTOR-RELATED"/>
    <property type="match status" value="1"/>
</dbReference>
<accession>A0A4V6MEQ9</accession>
<feature type="chain" id="PRO_5020257010" evidence="17">
    <location>
        <begin position="37"/>
        <end position="729"/>
    </location>
</feature>
<evidence type="ECO:0000256" key="14">
    <source>
        <dbReference type="PROSITE-ProRule" id="PRU01360"/>
    </source>
</evidence>
<dbReference type="InterPro" id="IPR000531">
    <property type="entry name" value="Beta-barrel_TonB"/>
</dbReference>
<keyword evidence="10 15" id="KW-0798">TonB box</keyword>
<evidence type="ECO:0000256" key="8">
    <source>
        <dbReference type="ARBA" id="ARBA00023004"/>
    </source>
</evidence>
<comment type="similarity">
    <text evidence="2 14 15">Belongs to the TonB-dependent receptor family.</text>
</comment>
<keyword evidence="21" id="KW-1185">Reference proteome</keyword>
<keyword evidence="4 14" id="KW-1134">Transmembrane beta strand</keyword>
<evidence type="ECO:0000256" key="2">
    <source>
        <dbReference type="ARBA" id="ARBA00009810"/>
    </source>
</evidence>
<organism evidence="20 21">
    <name type="scientific">Rivibacter subsaxonicus</name>
    <dbReference type="NCBI Taxonomy" id="457575"/>
    <lineage>
        <taxon>Bacteria</taxon>
        <taxon>Pseudomonadati</taxon>
        <taxon>Pseudomonadota</taxon>
        <taxon>Betaproteobacteria</taxon>
        <taxon>Burkholderiales</taxon>
        <taxon>Rivibacter</taxon>
    </lineage>
</organism>
<evidence type="ECO:0000256" key="1">
    <source>
        <dbReference type="ARBA" id="ARBA00004571"/>
    </source>
</evidence>
<evidence type="ECO:0000256" key="12">
    <source>
        <dbReference type="ARBA" id="ARBA00023170"/>
    </source>
</evidence>
<dbReference type="Pfam" id="PF00593">
    <property type="entry name" value="TonB_dep_Rec_b-barrel"/>
    <property type="match status" value="1"/>
</dbReference>
<evidence type="ECO:0000256" key="11">
    <source>
        <dbReference type="ARBA" id="ARBA00023136"/>
    </source>
</evidence>
<evidence type="ECO:0000313" key="21">
    <source>
        <dbReference type="Proteomes" id="UP000293671"/>
    </source>
</evidence>
<dbReference type="PANTHER" id="PTHR32552:SF68">
    <property type="entry name" value="FERRICHROME OUTER MEMBRANE TRANSPORTER_PHAGE RECEPTOR"/>
    <property type="match status" value="1"/>
</dbReference>
<comment type="subcellular location">
    <subcellularLocation>
        <location evidence="1 14">Cell outer membrane</location>
        <topology evidence="1 14">Multi-pass membrane protein</topology>
    </subcellularLocation>
</comment>
<reference evidence="20 21" key="1">
    <citation type="submission" date="2019-02" db="EMBL/GenBank/DDBJ databases">
        <title>Genomic Encyclopedia of Type Strains, Phase IV (KMG-IV): sequencing the most valuable type-strain genomes for metagenomic binning, comparative biology and taxonomic classification.</title>
        <authorList>
            <person name="Goeker M."/>
        </authorList>
    </citation>
    <scope>NUCLEOTIDE SEQUENCE [LARGE SCALE GENOMIC DNA]</scope>
    <source>
        <strain evidence="20 21">DSM 19570</strain>
    </source>
</reference>
<keyword evidence="7 17" id="KW-0732">Signal</keyword>
<sequence>MNHIDSPRPTRHPVAHAARVLLLGLACGAAAPLLHAQTAAPVEPTTPEVSPATTLERVVVTGSAETATGPVKGYTPKRAASASKTDTPLSETPQAVTIITRDLITDTGATGLQDALNYAAGVRSDAYGLDSRGDWARIRGTDPSEYLDGLQKHISGYYTSNTRTDPYTLERIEVLRGPSGMLFGQGSTGGLINMVSKRPQAESQGEIGLQFGSFNRRQVQGDFTGALTADGQWLYRIVGVGRKSDTQVDYVQDDRALIAPSLTWQPSAATSLTLQALWQKDKRGSTSQFFPWSGTVLPNPNGRIPTERFIGEPGVDHYDSERSSFGWLFEHRVNEQWTVRQNLRYSQNEVDYVSFYGDSFTDPGQFVIDPINQRVLGRFGWFQNNKVRQLSADQNVEARLQTGGIQHQLLFGVDVSRATEDTRGASDSPPYYGGTVPNIDVFDPVYSGYVVPELAQMPKTTLNQTGIYLQDQLRFASNWIGVAGLRHDRVTNKLEGTPDEKSSATTKRLGLLYQAAGWSPYVSYSESFTPVGGVNCAGERFDPQRGKQWELGLKYLPDEAPVALGAAVYDLREKNRLVTDDLNPNCSNQTGETKTTGVELDAKATIASVLDLIANYTYTNIDVALEGLPRHQASLWTKYSFALGSTSGFSAGLGLRWVDAYKDGVAATTPTVPAHTLVDALLAWDSTNWRLALNGTNLGDKVYLASCGARGDCWWGARRSVTMTATYRY</sequence>
<keyword evidence="11 14" id="KW-0472">Membrane</keyword>
<dbReference type="FunFam" id="2.170.130.10:FF:000001">
    <property type="entry name" value="Catecholate siderophore TonB-dependent receptor"/>
    <property type="match status" value="1"/>
</dbReference>
<evidence type="ECO:0000256" key="9">
    <source>
        <dbReference type="ARBA" id="ARBA00023065"/>
    </source>
</evidence>
<dbReference type="OrthoDB" id="127311at2"/>
<dbReference type="InterPro" id="IPR037066">
    <property type="entry name" value="Plug_dom_sf"/>
</dbReference>
<evidence type="ECO:0000256" key="6">
    <source>
        <dbReference type="ARBA" id="ARBA00022692"/>
    </source>
</evidence>
<dbReference type="InterPro" id="IPR036942">
    <property type="entry name" value="Beta-barrel_TonB_sf"/>
</dbReference>
<dbReference type="InterPro" id="IPR039426">
    <property type="entry name" value="TonB-dep_rcpt-like"/>
</dbReference>
<keyword evidence="12 20" id="KW-0675">Receptor</keyword>
<dbReference type="SUPFAM" id="SSF56935">
    <property type="entry name" value="Porins"/>
    <property type="match status" value="1"/>
</dbReference>